<evidence type="ECO:0000256" key="1">
    <source>
        <dbReference type="SAM" id="MobiDB-lite"/>
    </source>
</evidence>
<gene>
    <name evidence="3" type="ORF">ADUPG1_006006</name>
</gene>
<feature type="region of interest" description="Disordered" evidence="1">
    <location>
        <begin position="1"/>
        <end position="40"/>
    </location>
</feature>
<feature type="transmembrane region" description="Helical" evidence="2">
    <location>
        <begin position="248"/>
        <end position="266"/>
    </location>
</feature>
<feature type="transmembrane region" description="Helical" evidence="2">
    <location>
        <begin position="410"/>
        <end position="429"/>
    </location>
</feature>
<proteinExistence type="predicted"/>
<dbReference type="Proteomes" id="UP001057375">
    <property type="component" value="Unassembled WGS sequence"/>
</dbReference>
<feature type="compositionally biased region" description="Polar residues" evidence="1">
    <location>
        <begin position="453"/>
        <end position="470"/>
    </location>
</feature>
<dbReference type="SUPFAM" id="SSF103473">
    <property type="entry name" value="MFS general substrate transporter"/>
    <property type="match status" value="1"/>
</dbReference>
<feature type="transmembrane region" description="Helical" evidence="2">
    <location>
        <begin position="86"/>
        <end position="104"/>
    </location>
</feature>
<feature type="transmembrane region" description="Helical" evidence="2">
    <location>
        <begin position="357"/>
        <end position="377"/>
    </location>
</feature>
<keyword evidence="2" id="KW-0812">Transmembrane</keyword>
<feature type="region of interest" description="Disordered" evidence="1">
    <location>
        <begin position="449"/>
        <end position="470"/>
    </location>
</feature>
<name>A0ABQ5KGF9_9EUKA</name>
<feature type="transmembrane region" description="Helical" evidence="2">
    <location>
        <begin position="320"/>
        <end position="337"/>
    </location>
</feature>
<protein>
    <recommendedName>
        <fullName evidence="5">EamA domain-containing protein</fullName>
    </recommendedName>
</protein>
<evidence type="ECO:0000313" key="3">
    <source>
        <dbReference type="EMBL" id="GKT31613.1"/>
    </source>
</evidence>
<feature type="transmembrane region" description="Helical" evidence="2">
    <location>
        <begin position="50"/>
        <end position="74"/>
    </location>
</feature>
<evidence type="ECO:0000256" key="2">
    <source>
        <dbReference type="SAM" id="Phobius"/>
    </source>
</evidence>
<dbReference type="PANTHER" id="PTHR22911:SF79">
    <property type="entry name" value="MOBA-LIKE NTP TRANSFERASE DOMAIN-CONTAINING PROTEIN"/>
    <property type="match status" value="1"/>
</dbReference>
<feature type="region of interest" description="Disordered" evidence="1">
    <location>
        <begin position="153"/>
        <end position="183"/>
    </location>
</feature>
<dbReference type="InterPro" id="IPR036259">
    <property type="entry name" value="MFS_trans_sf"/>
</dbReference>
<sequence>MRDFSLSNPKTKELSSPKTEVCTNGPQENDVVPSDSHPQNPSISDYSPTFLSIIIAYLALILARFLGAGVAVISNQLAGQIDLINMLFFRELFGFLAHIPLYVLRPSANSNNNLEEEDTNNNDLSLNHSLSSIPKSIQSPPCYPSDKKLNNGSEHVLSGQQSTHFSGKRASSEDESSPPSETDSIFRIPPKVVFPVLAVLCISNTALMFSYLSTAAEASVTLCGIGNAVSPVLTAAMAIVLGKEQGSCTIFIAVIIGVIGSIISLGDTIFGSSSGSGSDNSSSTLGLLSLVSYVLFSVLYFLFSPSIYSKAKIHPFEVMFWVYGVGVILSLATVLVFTRDTFFVQCRSFGWQQWSLLFGMGALGTTGLWGATAYASAVLRSPTIVHAFSMLSVIVNMVSGILLANETPSMWEIGGGILVMLGVGFLIIGKANPNKKNTKNKINVNDDSIDSGIASTHKQQQSCQPATAQHQHPSVIISFSYEDTAEPSSSKNHSSHQGHGLVHIACFDVTSSLSQPV</sequence>
<evidence type="ECO:0008006" key="5">
    <source>
        <dbReference type="Google" id="ProtNLM"/>
    </source>
</evidence>
<feature type="transmembrane region" description="Helical" evidence="2">
    <location>
        <begin position="384"/>
        <end position="404"/>
    </location>
</feature>
<evidence type="ECO:0000313" key="4">
    <source>
        <dbReference type="Proteomes" id="UP001057375"/>
    </source>
</evidence>
<feature type="transmembrane region" description="Helical" evidence="2">
    <location>
        <begin position="192"/>
        <end position="212"/>
    </location>
</feature>
<keyword evidence="2" id="KW-1133">Transmembrane helix</keyword>
<organism evidence="3 4">
    <name type="scientific">Aduncisulcus paluster</name>
    <dbReference type="NCBI Taxonomy" id="2918883"/>
    <lineage>
        <taxon>Eukaryota</taxon>
        <taxon>Metamonada</taxon>
        <taxon>Carpediemonas-like organisms</taxon>
        <taxon>Aduncisulcus</taxon>
    </lineage>
</organism>
<reference evidence="3" key="1">
    <citation type="submission" date="2022-03" db="EMBL/GenBank/DDBJ databases">
        <title>Draft genome sequence of Aduncisulcus paluster, a free-living microaerophilic Fornicata.</title>
        <authorList>
            <person name="Yuyama I."/>
            <person name="Kume K."/>
            <person name="Tamura T."/>
            <person name="Inagaki Y."/>
            <person name="Hashimoto T."/>
        </authorList>
    </citation>
    <scope>NUCLEOTIDE SEQUENCE</scope>
    <source>
        <strain evidence="3">NY0171</strain>
    </source>
</reference>
<keyword evidence="4" id="KW-1185">Reference proteome</keyword>
<feature type="compositionally biased region" description="Polar residues" evidence="1">
    <location>
        <begin position="16"/>
        <end position="27"/>
    </location>
</feature>
<feature type="compositionally biased region" description="Polar residues" evidence="1">
    <location>
        <begin position="153"/>
        <end position="165"/>
    </location>
</feature>
<feature type="transmembrane region" description="Helical" evidence="2">
    <location>
        <begin position="286"/>
        <end position="308"/>
    </location>
</feature>
<accession>A0ABQ5KGF9</accession>
<comment type="caution">
    <text evidence="3">The sequence shown here is derived from an EMBL/GenBank/DDBJ whole genome shotgun (WGS) entry which is preliminary data.</text>
</comment>
<dbReference type="EMBL" id="BQXS01009706">
    <property type="protein sequence ID" value="GKT31613.1"/>
    <property type="molecule type" value="Genomic_DNA"/>
</dbReference>
<feature type="transmembrane region" description="Helical" evidence="2">
    <location>
        <begin position="218"/>
        <end position="241"/>
    </location>
</feature>
<dbReference type="PANTHER" id="PTHR22911">
    <property type="entry name" value="ACYL-MALONYL CONDENSING ENZYME-RELATED"/>
    <property type="match status" value="1"/>
</dbReference>
<keyword evidence="2" id="KW-0472">Membrane</keyword>